<evidence type="ECO:0000313" key="2">
    <source>
        <dbReference type="Proteomes" id="UP000007383"/>
    </source>
</evidence>
<dbReference type="HOGENOM" id="CLU_2939458_0_0_12"/>
<reference evidence="2" key="1">
    <citation type="journal article" date="2013" name="Stand. Genomic Sci.">
        <title>Complete genome sequence of the halophilic bacterium Spirochaeta africana type strain (Z-7692(T)) from the alkaline Lake Magadi in the East African Rift.</title>
        <authorList>
            <person name="Liolos K."/>
            <person name="Abt B."/>
            <person name="Scheuner C."/>
            <person name="Teshima H."/>
            <person name="Held B."/>
            <person name="Lapidus A."/>
            <person name="Nolan M."/>
            <person name="Lucas S."/>
            <person name="Deshpande S."/>
            <person name="Cheng J.F."/>
            <person name="Tapia R."/>
            <person name="Goodwin L.A."/>
            <person name="Pitluck S."/>
            <person name="Pagani I."/>
            <person name="Ivanova N."/>
            <person name="Mavromatis K."/>
            <person name="Mikhailova N."/>
            <person name="Huntemann M."/>
            <person name="Pati A."/>
            <person name="Chen A."/>
            <person name="Palaniappan K."/>
            <person name="Land M."/>
            <person name="Rohde M."/>
            <person name="Tindall B.J."/>
            <person name="Detter J.C."/>
            <person name="Goker M."/>
            <person name="Bristow J."/>
            <person name="Eisen J.A."/>
            <person name="Markowitz V."/>
            <person name="Hugenholtz P."/>
            <person name="Woyke T."/>
            <person name="Klenk H.P."/>
            <person name="Kyrpides N.C."/>
        </authorList>
    </citation>
    <scope>NUCLEOTIDE SEQUENCE</scope>
    <source>
        <strain evidence="2">ATCC 700263 / DSM 8902 / Z-7692</strain>
    </source>
</reference>
<name>H9UJG0_SPIAZ</name>
<keyword evidence="2" id="KW-1185">Reference proteome</keyword>
<sequence>MGDEYIFRFTWEEAFLIKQSLLSRGDFFTNMQCPVEARKCFDLAAWMEQAQRDQNKGNQS</sequence>
<gene>
    <name evidence="1" type="ordered locus">Spiaf_1595</name>
</gene>
<protein>
    <submittedName>
        <fullName evidence="1">Uncharacterized protein</fullName>
    </submittedName>
</protein>
<proteinExistence type="predicted"/>
<dbReference type="EMBL" id="CP003282">
    <property type="protein sequence ID" value="AFG37653.1"/>
    <property type="molecule type" value="Genomic_DNA"/>
</dbReference>
<dbReference type="KEGG" id="sfc:Spiaf_1595"/>
<dbReference type="AlphaFoldDB" id="H9UJG0"/>
<organism evidence="1 2">
    <name type="scientific">Spirochaeta africana (strain ATCC 700263 / DSM 8902 / Z-7692)</name>
    <dbReference type="NCBI Taxonomy" id="889378"/>
    <lineage>
        <taxon>Bacteria</taxon>
        <taxon>Pseudomonadati</taxon>
        <taxon>Spirochaetota</taxon>
        <taxon>Spirochaetia</taxon>
        <taxon>Spirochaetales</taxon>
        <taxon>Spirochaetaceae</taxon>
        <taxon>Spirochaeta</taxon>
    </lineage>
</organism>
<dbReference type="Proteomes" id="UP000007383">
    <property type="component" value="Chromosome"/>
</dbReference>
<dbReference type="STRING" id="889378.Spiaf_1595"/>
<accession>H9UJG0</accession>
<evidence type="ECO:0000313" key="1">
    <source>
        <dbReference type="EMBL" id="AFG37653.1"/>
    </source>
</evidence>